<name>A0AAV4YAK0_CAEEX</name>
<feature type="region of interest" description="Disordered" evidence="1">
    <location>
        <begin position="1"/>
        <end position="29"/>
    </location>
</feature>
<evidence type="ECO:0000313" key="3">
    <source>
        <dbReference type="Proteomes" id="UP001054945"/>
    </source>
</evidence>
<reference evidence="2 3" key="1">
    <citation type="submission" date="2021-06" db="EMBL/GenBank/DDBJ databases">
        <title>Caerostris extrusa draft genome.</title>
        <authorList>
            <person name="Kono N."/>
            <person name="Arakawa K."/>
        </authorList>
    </citation>
    <scope>NUCLEOTIDE SEQUENCE [LARGE SCALE GENOMIC DNA]</scope>
</reference>
<comment type="caution">
    <text evidence="2">The sequence shown here is derived from an EMBL/GenBank/DDBJ whole genome shotgun (WGS) entry which is preliminary data.</text>
</comment>
<gene>
    <name evidence="2" type="ORF">CEXT_546791</name>
</gene>
<feature type="compositionally biased region" description="Basic and acidic residues" evidence="1">
    <location>
        <begin position="7"/>
        <end position="20"/>
    </location>
</feature>
<dbReference type="AlphaFoldDB" id="A0AAV4YAK0"/>
<organism evidence="2 3">
    <name type="scientific">Caerostris extrusa</name>
    <name type="common">Bark spider</name>
    <name type="synonym">Caerostris bankana</name>
    <dbReference type="NCBI Taxonomy" id="172846"/>
    <lineage>
        <taxon>Eukaryota</taxon>
        <taxon>Metazoa</taxon>
        <taxon>Ecdysozoa</taxon>
        <taxon>Arthropoda</taxon>
        <taxon>Chelicerata</taxon>
        <taxon>Arachnida</taxon>
        <taxon>Araneae</taxon>
        <taxon>Araneomorphae</taxon>
        <taxon>Entelegynae</taxon>
        <taxon>Araneoidea</taxon>
        <taxon>Araneidae</taxon>
        <taxon>Caerostris</taxon>
    </lineage>
</organism>
<dbReference type="Proteomes" id="UP001054945">
    <property type="component" value="Unassembled WGS sequence"/>
</dbReference>
<sequence>MVFDGGSVEKGEINGGKGEEQISPLLQASGDFPPPFAQYGARWGSVGKGEINGEKGEEQISPLLQASGSFHGTMEWLYGSTQAAGKREKSIGWGVANLSAVPEIYRSIQI</sequence>
<keyword evidence="3" id="KW-1185">Reference proteome</keyword>
<evidence type="ECO:0000256" key="1">
    <source>
        <dbReference type="SAM" id="MobiDB-lite"/>
    </source>
</evidence>
<proteinExistence type="predicted"/>
<dbReference type="EMBL" id="BPLR01001601">
    <property type="protein sequence ID" value="GIZ03431.1"/>
    <property type="molecule type" value="Genomic_DNA"/>
</dbReference>
<evidence type="ECO:0000313" key="2">
    <source>
        <dbReference type="EMBL" id="GIZ03431.1"/>
    </source>
</evidence>
<protein>
    <submittedName>
        <fullName evidence="2">Uncharacterized protein</fullName>
    </submittedName>
</protein>
<accession>A0AAV4YAK0</accession>